<evidence type="ECO:0000313" key="4">
    <source>
        <dbReference type="Proteomes" id="UP000292639"/>
    </source>
</evidence>
<dbReference type="Gene3D" id="3.10.129.10">
    <property type="entry name" value="Hotdog Thioesterase"/>
    <property type="match status" value="1"/>
</dbReference>
<proteinExistence type="inferred from homology"/>
<comment type="similarity">
    <text evidence="1">Belongs to the 4-hydroxybenzoyl-CoA thioesterase family.</text>
</comment>
<gene>
    <name evidence="3" type="ORF">DNJ96_02490</name>
</gene>
<dbReference type="CDD" id="cd00586">
    <property type="entry name" value="4HBT"/>
    <property type="match status" value="1"/>
</dbReference>
<dbReference type="RefSeq" id="WP_131182926.1">
    <property type="nucleotide sequence ID" value="NZ_QJUO01000001.1"/>
</dbReference>
<dbReference type="PANTHER" id="PTHR31793:SF27">
    <property type="entry name" value="NOVEL THIOESTERASE SUPERFAMILY DOMAIN AND SAPOSIN A-TYPE DOMAIN CONTAINING PROTEIN (0610012H03RIK)"/>
    <property type="match status" value="1"/>
</dbReference>
<evidence type="ECO:0000256" key="1">
    <source>
        <dbReference type="ARBA" id="ARBA00005953"/>
    </source>
</evidence>
<dbReference type="Proteomes" id="UP000292639">
    <property type="component" value="Unassembled WGS sequence"/>
</dbReference>
<dbReference type="SUPFAM" id="SSF54637">
    <property type="entry name" value="Thioesterase/thiol ester dehydrase-isomerase"/>
    <property type="match status" value="1"/>
</dbReference>
<comment type="caution">
    <text evidence="3">The sequence shown here is derived from an EMBL/GenBank/DDBJ whole genome shotgun (WGS) entry which is preliminary data.</text>
</comment>
<accession>A0A4Q9RD28</accession>
<name>A0A4Q9RD28_9GAMM</name>
<sequence>MSAPGDIRRSDYHYRQPITTRWQDNDIHGHVGNAAYYGFFDSAVNTYLIEHGGLDIHDGDVVAFMVSSSCDYFSSLSFPDVVDVALRVSKLASSSVEYELAVFRSTEASPCALGRFVHVFVERTSNQPATIPPRLRQALENIRVLENLPSGAQG</sequence>
<dbReference type="EMBL" id="QJUP01000002">
    <property type="protein sequence ID" value="TBU99196.1"/>
    <property type="molecule type" value="Genomic_DNA"/>
</dbReference>
<keyword evidence="2" id="KW-0378">Hydrolase</keyword>
<dbReference type="PANTHER" id="PTHR31793">
    <property type="entry name" value="4-HYDROXYBENZOYL-COA THIOESTERASE FAMILY MEMBER"/>
    <property type="match status" value="1"/>
</dbReference>
<dbReference type="AlphaFoldDB" id="A0A4Q9RD28"/>
<dbReference type="InterPro" id="IPR050563">
    <property type="entry name" value="4-hydroxybenzoyl-CoA_TE"/>
</dbReference>
<evidence type="ECO:0000256" key="2">
    <source>
        <dbReference type="ARBA" id="ARBA00022801"/>
    </source>
</evidence>
<reference evidence="3 4" key="1">
    <citation type="submission" date="2018-06" db="EMBL/GenBank/DDBJ databases">
        <title>Three novel Pseudomonas species isolated from symptomatic oak.</title>
        <authorList>
            <person name="Bueno-Gonzalez V."/>
            <person name="Brady C."/>
        </authorList>
    </citation>
    <scope>NUCLEOTIDE SEQUENCE [LARGE SCALE GENOMIC DNA]</scope>
    <source>
        <strain evidence="3 4">P17C</strain>
    </source>
</reference>
<dbReference type="Pfam" id="PF13279">
    <property type="entry name" value="4HBT_2"/>
    <property type="match status" value="1"/>
</dbReference>
<dbReference type="OrthoDB" id="9799036at2"/>
<dbReference type="InterPro" id="IPR029069">
    <property type="entry name" value="HotDog_dom_sf"/>
</dbReference>
<protein>
    <submittedName>
        <fullName evidence="3">Thioesterase</fullName>
    </submittedName>
</protein>
<dbReference type="GO" id="GO:0047617">
    <property type="term" value="F:fatty acyl-CoA hydrolase activity"/>
    <property type="evidence" value="ECO:0007669"/>
    <property type="project" value="TreeGrafter"/>
</dbReference>
<organism evidence="3 4">
    <name type="scientific">Stutzerimonas kirkiae</name>
    <dbReference type="NCBI Taxonomy" id="2211392"/>
    <lineage>
        <taxon>Bacteria</taxon>
        <taxon>Pseudomonadati</taxon>
        <taxon>Pseudomonadota</taxon>
        <taxon>Gammaproteobacteria</taxon>
        <taxon>Pseudomonadales</taxon>
        <taxon>Pseudomonadaceae</taxon>
        <taxon>Stutzerimonas</taxon>
    </lineage>
</organism>
<keyword evidence="4" id="KW-1185">Reference proteome</keyword>
<evidence type="ECO:0000313" key="3">
    <source>
        <dbReference type="EMBL" id="TBU99196.1"/>
    </source>
</evidence>